<feature type="region of interest" description="Disordered" evidence="1">
    <location>
        <begin position="219"/>
        <end position="245"/>
    </location>
</feature>
<dbReference type="SUPFAM" id="SSF143990">
    <property type="entry name" value="YbiA-like"/>
    <property type="match status" value="1"/>
</dbReference>
<dbReference type="NCBIfam" id="TIGR02464">
    <property type="entry name" value="ribofla_fusion"/>
    <property type="match status" value="1"/>
</dbReference>
<evidence type="ECO:0000259" key="2">
    <source>
        <dbReference type="Pfam" id="PF08719"/>
    </source>
</evidence>
<accession>A0A6A6XSZ1</accession>
<dbReference type="Pfam" id="PF08719">
    <property type="entry name" value="NADAR"/>
    <property type="match status" value="1"/>
</dbReference>
<dbReference type="Proteomes" id="UP000799757">
    <property type="component" value="Unassembled WGS sequence"/>
</dbReference>
<dbReference type="CDD" id="cd15457">
    <property type="entry name" value="NADAR"/>
    <property type="match status" value="1"/>
</dbReference>
<feature type="domain" description="NADAR" evidence="2">
    <location>
        <begin position="65"/>
        <end position="218"/>
    </location>
</feature>
<keyword evidence="4" id="KW-1185">Reference proteome</keyword>
<gene>
    <name evidence="3" type="ORF">K505DRAFT_230786</name>
</gene>
<protein>
    <submittedName>
        <fullName evidence="3">DUF1768-domain-containing protein</fullName>
    </submittedName>
</protein>
<dbReference type="AlphaFoldDB" id="A0A6A6XSZ1"/>
<evidence type="ECO:0000256" key="1">
    <source>
        <dbReference type="SAM" id="MobiDB-lite"/>
    </source>
</evidence>
<dbReference type="InterPro" id="IPR037238">
    <property type="entry name" value="YbiA-like_sf"/>
</dbReference>
<organism evidence="3 4">
    <name type="scientific">Melanomma pulvis-pyrius CBS 109.77</name>
    <dbReference type="NCBI Taxonomy" id="1314802"/>
    <lineage>
        <taxon>Eukaryota</taxon>
        <taxon>Fungi</taxon>
        <taxon>Dikarya</taxon>
        <taxon>Ascomycota</taxon>
        <taxon>Pezizomycotina</taxon>
        <taxon>Dothideomycetes</taxon>
        <taxon>Pleosporomycetidae</taxon>
        <taxon>Pleosporales</taxon>
        <taxon>Melanommataceae</taxon>
        <taxon>Melanomma</taxon>
    </lineage>
</organism>
<feature type="compositionally biased region" description="Basic and acidic residues" evidence="1">
    <location>
        <begin position="219"/>
        <end position="237"/>
    </location>
</feature>
<dbReference type="InterPro" id="IPR012816">
    <property type="entry name" value="NADAR"/>
</dbReference>
<dbReference type="OrthoDB" id="206452at2759"/>
<feature type="region of interest" description="Disordered" evidence="1">
    <location>
        <begin position="1"/>
        <end position="65"/>
    </location>
</feature>
<proteinExistence type="predicted"/>
<reference evidence="3" key="1">
    <citation type="journal article" date="2020" name="Stud. Mycol.">
        <title>101 Dothideomycetes genomes: a test case for predicting lifestyles and emergence of pathogens.</title>
        <authorList>
            <person name="Haridas S."/>
            <person name="Albert R."/>
            <person name="Binder M."/>
            <person name="Bloem J."/>
            <person name="Labutti K."/>
            <person name="Salamov A."/>
            <person name="Andreopoulos B."/>
            <person name="Baker S."/>
            <person name="Barry K."/>
            <person name="Bills G."/>
            <person name="Bluhm B."/>
            <person name="Cannon C."/>
            <person name="Castanera R."/>
            <person name="Culley D."/>
            <person name="Daum C."/>
            <person name="Ezra D."/>
            <person name="Gonzalez J."/>
            <person name="Henrissat B."/>
            <person name="Kuo A."/>
            <person name="Liang C."/>
            <person name="Lipzen A."/>
            <person name="Lutzoni F."/>
            <person name="Magnuson J."/>
            <person name="Mondo S."/>
            <person name="Nolan M."/>
            <person name="Ohm R."/>
            <person name="Pangilinan J."/>
            <person name="Park H.-J."/>
            <person name="Ramirez L."/>
            <person name="Alfaro M."/>
            <person name="Sun H."/>
            <person name="Tritt A."/>
            <person name="Yoshinaga Y."/>
            <person name="Zwiers L.-H."/>
            <person name="Turgeon B."/>
            <person name="Goodwin S."/>
            <person name="Spatafora J."/>
            <person name="Crous P."/>
            <person name="Grigoriev I."/>
        </authorList>
    </citation>
    <scope>NUCLEOTIDE SEQUENCE</scope>
    <source>
        <strain evidence="3">CBS 109.77</strain>
    </source>
</reference>
<name>A0A6A6XSZ1_9PLEO</name>
<evidence type="ECO:0000313" key="4">
    <source>
        <dbReference type="Proteomes" id="UP000799757"/>
    </source>
</evidence>
<sequence>MPPKASLRGALASKSKSKSTGRVEKRASNSRGGKKTSAPAKATPAPTPTADVPDPATSPSPDPVYFWRPHEGHGYLGQWYPTPFTHNGDTYATAEMWMMVCKARLFGDEEIAQQMLRTESPREHKSLGRKVGGFDAQVWDAEKSRIVEEGNYLKFTISEDAERLRRMLLGTGVRELVEASPRDRIWGIGFGERNAGANRQRWGQNLLGRALMVVRGRLSEEEGKDVKEGDAVEESREQVMGPGEE</sequence>
<feature type="compositionally biased region" description="Low complexity" evidence="1">
    <location>
        <begin position="35"/>
        <end position="55"/>
    </location>
</feature>
<dbReference type="EMBL" id="MU001762">
    <property type="protein sequence ID" value="KAF2799592.1"/>
    <property type="molecule type" value="Genomic_DNA"/>
</dbReference>
<evidence type="ECO:0000313" key="3">
    <source>
        <dbReference type="EMBL" id="KAF2799592.1"/>
    </source>
</evidence>
<dbReference type="Gene3D" id="1.10.357.40">
    <property type="entry name" value="YbiA-like"/>
    <property type="match status" value="1"/>
</dbReference>